<dbReference type="EMBL" id="WNYA01000001">
    <property type="protein sequence ID" value="KAG8599161.1"/>
    <property type="molecule type" value="Genomic_DNA"/>
</dbReference>
<evidence type="ECO:0000313" key="2">
    <source>
        <dbReference type="Proteomes" id="UP000824782"/>
    </source>
</evidence>
<gene>
    <name evidence="1" type="ORF">GDO81_002907</name>
</gene>
<dbReference type="Proteomes" id="UP000824782">
    <property type="component" value="Unassembled WGS sequence"/>
</dbReference>
<sequence>MCHKHRVVPPLRNTVTQRNKEAQLKTGTKNFKIEHRSWHLVIPSLCVPLNLCHEGLGIDAFLCSAGLLIFISSIIDICNGEKL</sequence>
<keyword evidence="2" id="KW-1185">Reference proteome</keyword>
<organism evidence="1 2">
    <name type="scientific">Engystomops pustulosus</name>
    <name type="common">Tungara frog</name>
    <name type="synonym">Physalaemus pustulosus</name>
    <dbReference type="NCBI Taxonomy" id="76066"/>
    <lineage>
        <taxon>Eukaryota</taxon>
        <taxon>Metazoa</taxon>
        <taxon>Chordata</taxon>
        <taxon>Craniata</taxon>
        <taxon>Vertebrata</taxon>
        <taxon>Euteleostomi</taxon>
        <taxon>Amphibia</taxon>
        <taxon>Batrachia</taxon>
        <taxon>Anura</taxon>
        <taxon>Neobatrachia</taxon>
        <taxon>Hyloidea</taxon>
        <taxon>Leptodactylidae</taxon>
        <taxon>Leiuperinae</taxon>
        <taxon>Engystomops</taxon>
    </lineage>
</organism>
<reference evidence="1" key="1">
    <citation type="thesis" date="2020" institute="ProQuest LLC" country="789 East Eisenhower Parkway, Ann Arbor, MI, USA">
        <title>Comparative Genomics and Chromosome Evolution.</title>
        <authorList>
            <person name="Mudd A.B."/>
        </authorList>
    </citation>
    <scope>NUCLEOTIDE SEQUENCE</scope>
    <source>
        <strain evidence="1">237g6f4</strain>
        <tissue evidence="1">Blood</tissue>
    </source>
</reference>
<comment type="caution">
    <text evidence="1">The sequence shown here is derived from an EMBL/GenBank/DDBJ whole genome shotgun (WGS) entry which is preliminary data.</text>
</comment>
<evidence type="ECO:0000313" key="1">
    <source>
        <dbReference type="EMBL" id="KAG8599161.1"/>
    </source>
</evidence>
<protein>
    <submittedName>
        <fullName evidence="1">Uncharacterized protein</fullName>
    </submittedName>
</protein>
<accession>A0AAV7DRD3</accession>
<name>A0AAV7DRD3_ENGPU</name>
<dbReference type="AlphaFoldDB" id="A0AAV7DRD3"/>
<proteinExistence type="predicted"/>